<sequence length="42" mass="4689">MLEILLTVQTVNNSLRSAKGARFPERASGFKKKGKAHERTFA</sequence>
<reference evidence="1 2" key="1">
    <citation type="journal article" date="2011" name="J. Bacteriol.">
        <title>Genome analyses of icelandic strains of Sulfolobus islandicus, model organisms for genetic and virus-host interaction studies.</title>
        <authorList>
            <person name="Guo L."/>
            <person name="Brugger K."/>
            <person name="Liu C."/>
            <person name="Shah S.A."/>
            <person name="Zheng H."/>
            <person name="Zhu Y."/>
            <person name="Wang S."/>
            <person name="Lillestol R.K."/>
            <person name="Chen L."/>
            <person name="Frank J."/>
            <person name="Prangishvili D."/>
            <person name="Paulin L."/>
            <person name="She Q."/>
            <person name="Huang L."/>
            <person name="Garrett R.A."/>
        </authorList>
    </citation>
    <scope>NUCLEOTIDE SEQUENCE [LARGE SCALE GENOMIC DNA]</scope>
    <source>
        <strain evidence="1 2">REY15A</strain>
    </source>
</reference>
<name>F0NBK0_SACI5</name>
<dbReference type="GeneID" id="78824021"/>
<dbReference type="RefSeq" id="WP_014514003.1">
    <property type="nucleotide sequence ID" value="NC_017276.1"/>
</dbReference>
<organism evidence="1 2">
    <name type="scientific">Saccharolobus islandicus (strain REY15A)</name>
    <name type="common">Sulfolobus islandicus</name>
    <dbReference type="NCBI Taxonomy" id="930945"/>
    <lineage>
        <taxon>Archaea</taxon>
        <taxon>Thermoproteota</taxon>
        <taxon>Thermoprotei</taxon>
        <taxon>Sulfolobales</taxon>
        <taxon>Sulfolobaceae</taxon>
        <taxon>Saccharolobus</taxon>
    </lineage>
</organism>
<proteinExistence type="predicted"/>
<dbReference type="HOGENOM" id="CLU_3245528_0_0_2"/>
<dbReference type="STRING" id="930945.SiRe_1472"/>
<dbReference type="KEGG" id="sir:SiRe_1472"/>
<dbReference type="EMBL" id="CP002425">
    <property type="protein sequence ID" value="ADX85537.1"/>
    <property type="molecule type" value="Genomic_DNA"/>
</dbReference>
<dbReference type="AlphaFoldDB" id="F0NBK0"/>
<accession>F0NBK0</accession>
<keyword evidence="2" id="KW-1185">Reference proteome</keyword>
<protein>
    <submittedName>
        <fullName evidence="1">Uncharacterized protein</fullName>
    </submittedName>
</protein>
<gene>
    <name evidence="1" type="ordered locus">SiRe_1472</name>
</gene>
<dbReference type="Proteomes" id="UP000002664">
    <property type="component" value="Chromosome"/>
</dbReference>
<evidence type="ECO:0000313" key="1">
    <source>
        <dbReference type="EMBL" id="ADX85537.1"/>
    </source>
</evidence>
<evidence type="ECO:0000313" key="2">
    <source>
        <dbReference type="Proteomes" id="UP000002664"/>
    </source>
</evidence>